<feature type="transmembrane region" description="Helical" evidence="1">
    <location>
        <begin position="190"/>
        <end position="219"/>
    </location>
</feature>
<keyword evidence="3" id="KW-1185">Reference proteome</keyword>
<keyword evidence="1" id="KW-0472">Membrane</keyword>
<proteinExistence type="predicted"/>
<gene>
    <name evidence="2" type="ORF">AKO1_009454</name>
</gene>
<protein>
    <submittedName>
        <fullName evidence="2">Uncharacterized protein</fullName>
    </submittedName>
</protein>
<organism evidence="2 3">
    <name type="scientific">Acrasis kona</name>
    <dbReference type="NCBI Taxonomy" id="1008807"/>
    <lineage>
        <taxon>Eukaryota</taxon>
        <taxon>Discoba</taxon>
        <taxon>Heterolobosea</taxon>
        <taxon>Tetramitia</taxon>
        <taxon>Eutetramitia</taxon>
        <taxon>Acrasidae</taxon>
        <taxon>Acrasis</taxon>
    </lineage>
</organism>
<evidence type="ECO:0000313" key="3">
    <source>
        <dbReference type="Proteomes" id="UP001431209"/>
    </source>
</evidence>
<accession>A0AAW2ZLE9</accession>
<evidence type="ECO:0000256" key="1">
    <source>
        <dbReference type="SAM" id="Phobius"/>
    </source>
</evidence>
<comment type="caution">
    <text evidence="2">The sequence shown here is derived from an EMBL/GenBank/DDBJ whole genome shotgun (WGS) entry which is preliminary data.</text>
</comment>
<dbReference type="Proteomes" id="UP001431209">
    <property type="component" value="Unassembled WGS sequence"/>
</dbReference>
<name>A0AAW2ZLE9_9EUKA</name>
<keyword evidence="1" id="KW-1133">Transmembrane helix</keyword>
<sequence>MSNNQSMSIDGKSALLSFQIKSSSRLVFGHIAELSLISSSVNNYINQITVSIEQSARKMYLVYKSIEESNVNETECNFIDNSMYNLKIEFVLSNANAQIKAVLSSSVVSTTCVLLYNPTKFNEEQHKKGLFDLAISQSNIIYSGRNRKIENSTTNIHTMKISVNSLSLGCASSTCNQQDTMTSPQQQSFIIIYVLTIVFGSSFIICVLFIIGVCVADCIRRKRAKVSRLDMYVVS</sequence>
<keyword evidence="1" id="KW-0812">Transmembrane</keyword>
<reference evidence="2 3" key="1">
    <citation type="submission" date="2024-03" db="EMBL/GenBank/DDBJ databases">
        <title>The Acrasis kona genome and developmental transcriptomes reveal deep origins of eukaryotic multicellular pathways.</title>
        <authorList>
            <person name="Sheikh S."/>
            <person name="Fu C.-J."/>
            <person name="Brown M.W."/>
            <person name="Baldauf S.L."/>
        </authorList>
    </citation>
    <scope>NUCLEOTIDE SEQUENCE [LARGE SCALE GENOMIC DNA]</scope>
    <source>
        <strain evidence="2 3">ATCC MYA-3509</strain>
    </source>
</reference>
<dbReference type="EMBL" id="JAOPGA020001662">
    <property type="protein sequence ID" value="KAL0490315.1"/>
    <property type="molecule type" value="Genomic_DNA"/>
</dbReference>
<dbReference type="AlphaFoldDB" id="A0AAW2ZLE9"/>
<evidence type="ECO:0000313" key="2">
    <source>
        <dbReference type="EMBL" id="KAL0490315.1"/>
    </source>
</evidence>